<dbReference type="InterPro" id="IPR032675">
    <property type="entry name" value="LRR_dom_sf"/>
</dbReference>
<sequence>MGGRKRSRNTSGPAPKRRKADTTNGQGDDDIPNPQSQPTALSTSTFSVRTSHTAPEHIPSLAVICARAFASNLQKLSSDPGMWEDVKYSLKHLPDALVQKVFAVLKQTRPALLSHGFIAPYLLRGSSIALSDDLPGVSRPTIFAIGDMPLKDNLRDLELTGFAKIADKVFASVIAKLPSLRKLNLRHGRFIQSSFYPSLKMELVEALEVVNFNYTTVSPASMAPLVFKCTRLEVLKVAGIASWTDGACSRLWASFGSKEDFHLPNLRSLKLRQAPLSDTPVNTILEACPNLLRLDLSFTQIKNLVLPSNNLLEKLVLTSTMVPSDRLVSLISGLSRLQVLSLGAMGSNDFSTTSMSSSPSGTTINDKTLRALTDALEGSPDLERVSLVWNTRIGYNAMGGPDVALSHFIRRVGRRCKVRRIVNMGDAFEVFDLQQRLNLSGLLHLRSSNLEGLANPDGPEEGPSQLVYLNLNNTPVDDIAVPYISSCVNLKVLELAGTKITKVGLFHILDACPNLQTLDLTSCRGVKVGERRQFFEVWEEWKNE</sequence>
<evidence type="ECO:0000313" key="3">
    <source>
        <dbReference type="EMBL" id="VWO96676.1"/>
    </source>
</evidence>
<dbReference type="Pfam" id="PF24758">
    <property type="entry name" value="LRR_At5g56370"/>
    <property type="match status" value="1"/>
</dbReference>
<protein>
    <submittedName>
        <fullName evidence="3">DNA repair protein Rad7</fullName>
    </submittedName>
</protein>
<proteinExistence type="predicted"/>
<feature type="region of interest" description="Disordered" evidence="1">
    <location>
        <begin position="1"/>
        <end position="48"/>
    </location>
</feature>
<dbReference type="GO" id="GO:0031146">
    <property type="term" value="P:SCF-dependent proteasomal ubiquitin-dependent protein catabolic process"/>
    <property type="evidence" value="ECO:0007669"/>
    <property type="project" value="TreeGrafter"/>
</dbReference>
<feature type="compositionally biased region" description="Polar residues" evidence="1">
    <location>
        <begin position="33"/>
        <end position="48"/>
    </location>
</feature>
<name>A0A5K1JX12_9APHY</name>
<reference evidence="3" key="1">
    <citation type="submission" date="2019-10" db="EMBL/GenBank/DDBJ databases">
        <authorList>
            <person name="Nor Muhammad N."/>
        </authorList>
    </citation>
    <scope>NUCLEOTIDE SEQUENCE</scope>
</reference>
<organism evidence="3">
    <name type="scientific">Ganoderma boninense</name>
    <dbReference type="NCBI Taxonomy" id="34458"/>
    <lineage>
        <taxon>Eukaryota</taxon>
        <taxon>Fungi</taxon>
        <taxon>Dikarya</taxon>
        <taxon>Basidiomycota</taxon>
        <taxon>Agaricomycotina</taxon>
        <taxon>Agaricomycetes</taxon>
        <taxon>Polyporales</taxon>
        <taxon>Polyporaceae</taxon>
        <taxon>Ganoderma</taxon>
    </lineage>
</organism>
<dbReference type="InterPro" id="IPR055411">
    <property type="entry name" value="LRR_FXL15/At3g58940/PEG3-like"/>
</dbReference>
<dbReference type="EMBL" id="LR725829">
    <property type="protein sequence ID" value="VWO96676.1"/>
    <property type="molecule type" value="Genomic_DNA"/>
</dbReference>
<feature type="domain" description="F-box/LRR-repeat protein 15/At3g58940/PEG3-like LRR" evidence="2">
    <location>
        <begin position="200"/>
        <end position="309"/>
    </location>
</feature>
<dbReference type="AlphaFoldDB" id="A0A5K1JX12"/>
<dbReference type="SUPFAM" id="SSF52047">
    <property type="entry name" value="RNI-like"/>
    <property type="match status" value="1"/>
</dbReference>
<dbReference type="PANTHER" id="PTHR13318">
    <property type="entry name" value="PARTNER OF PAIRED, ISOFORM B-RELATED"/>
    <property type="match status" value="1"/>
</dbReference>
<evidence type="ECO:0000259" key="2">
    <source>
        <dbReference type="Pfam" id="PF24758"/>
    </source>
</evidence>
<dbReference type="GO" id="GO:0019005">
    <property type="term" value="C:SCF ubiquitin ligase complex"/>
    <property type="evidence" value="ECO:0007669"/>
    <property type="project" value="TreeGrafter"/>
</dbReference>
<accession>A0A5K1JX12</accession>
<evidence type="ECO:0000256" key="1">
    <source>
        <dbReference type="SAM" id="MobiDB-lite"/>
    </source>
</evidence>
<dbReference type="Gene3D" id="3.80.10.10">
    <property type="entry name" value="Ribonuclease Inhibitor"/>
    <property type="match status" value="1"/>
</dbReference>
<gene>
    <name evidence="3" type="primary">G4MPA8</name>
</gene>